<dbReference type="GO" id="GO:0045944">
    <property type="term" value="P:positive regulation of transcription by RNA polymerase II"/>
    <property type="evidence" value="ECO:0007669"/>
    <property type="project" value="UniProtKB-ARBA"/>
</dbReference>
<evidence type="ECO:0000313" key="5">
    <source>
        <dbReference type="EnsemblMetazoa" id="PPAI002345-PA"/>
    </source>
</evidence>
<dbReference type="EMBL" id="AJVK01024502">
    <property type="status" value="NOT_ANNOTATED_CDS"/>
    <property type="molecule type" value="Genomic_DNA"/>
</dbReference>
<dbReference type="SUPFAM" id="SSF55785">
    <property type="entry name" value="PYP-like sensor domain (PAS domain)"/>
    <property type="match status" value="1"/>
</dbReference>
<keyword evidence="6" id="KW-1185">Reference proteome</keyword>
<name>A0A1B0EW02_PHLPP</name>
<dbReference type="GO" id="GO:0000981">
    <property type="term" value="F:DNA-binding transcription factor activity, RNA polymerase II-specific"/>
    <property type="evidence" value="ECO:0007669"/>
    <property type="project" value="TreeGrafter"/>
</dbReference>
<dbReference type="GO" id="GO:0046983">
    <property type="term" value="F:protein dimerization activity"/>
    <property type="evidence" value="ECO:0007669"/>
    <property type="project" value="InterPro"/>
</dbReference>
<dbReference type="CDD" id="cd00130">
    <property type="entry name" value="PAS"/>
    <property type="match status" value="1"/>
</dbReference>
<dbReference type="PROSITE" id="PS50112">
    <property type="entry name" value="PAS"/>
    <property type="match status" value="1"/>
</dbReference>
<evidence type="ECO:0000256" key="2">
    <source>
        <dbReference type="ARBA" id="ARBA00023015"/>
    </source>
</evidence>
<dbReference type="VEuPathDB" id="VectorBase:PPAPM1_007314"/>
<comment type="subcellular location">
    <subcellularLocation>
        <location evidence="1">Nucleus</location>
    </subcellularLocation>
</comment>
<dbReference type="PANTHER" id="PTHR23043:SF17">
    <property type="entry name" value="PROTEIN SIMILAR"/>
    <property type="match status" value="1"/>
</dbReference>
<protein>
    <submittedName>
        <fullName evidence="5">Uncharacterized protein</fullName>
    </submittedName>
</protein>
<evidence type="ECO:0000256" key="1">
    <source>
        <dbReference type="ARBA" id="ARBA00004123"/>
    </source>
</evidence>
<accession>A0A1B0EW02</accession>
<dbReference type="Gene3D" id="3.30.450.20">
    <property type="entry name" value="PAS domain"/>
    <property type="match status" value="2"/>
</dbReference>
<dbReference type="VEuPathDB" id="VectorBase:PPAI002345"/>
<dbReference type="GO" id="GO:0071456">
    <property type="term" value="P:cellular response to hypoxia"/>
    <property type="evidence" value="ECO:0007669"/>
    <property type="project" value="TreeGrafter"/>
</dbReference>
<sequence length="279" mass="31379">HQCDHEELREVLNVKKSVSDDGNGSSVQKSIFIRLKCTLTSRGRSVNIKSASYKVIHFSGHIATNVSDDGKREFIGIGRPMPHPSNIEIPLGSKTFLTKHSLDLKFSYVDEKGVVANCGLCLELEVVSLNLKTFAVPKATALVDNDTVDDNENDVKSLVVMPKYFETEKMILGALDGFLLVLSTDGDITYVSQNVAEILGIQQVLTMKITYIFCCCYRNNEKRKEKSRDAARTRRSRETEIFTELAQSLPLRREEVDQLDKASIMRLSIAFLKVRNMLE</sequence>
<keyword evidence="2" id="KW-0805">Transcription regulation</keyword>
<evidence type="ECO:0000313" key="6">
    <source>
        <dbReference type="Proteomes" id="UP000092462"/>
    </source>
</evidence>
<dbReference type="GO" id="GO:0000977">
    <property type="term" value="F:RNA polymerase II transcription regulatory region sequence-specific DNA binding"/>
    <property type="evidence" value="ECO:0007669"/>
    <property type="project" value="TreeGrafter"/>
</dbReference>
<dbReference type="InterPro" id="IPR035965">
    <property type="entry name" value="PAS-like_dom_sf"/>
</dbReference>
<dbReference type="InterPro" id="IPR011598">
    <property type="entry name" value="bHLH_dom"/>
</dbReference>
<dbReference type="PROSITE" id="PS50888">
    <property type="entry name" value="BHLH"/>
    <property type="match status" value="1"/>
</dbReference>
<dbReference type="CDD" id="cd11433">
    <property type="entry name" value="bHLH-PAS_HIF"/>
    <property type="match status" value="1"/>
</dbReference>
<dbReference type="PANTHER" id="PTHR23043">
    <property type="entry name" value="HYPOXIA-INDUCIBLE FACTOR 1 ALPHA"/>
    <property type="match status" value="1"/>
</dbReference>
<dbReference type="InterPro" id="IPR036638">
    <property type="entry name" value="HLH_DNA-bd_sf"/>
</dbReference>
<dbReference type="InterPro" id="IPR000014">
    <property type="entry name" value="PAS"/>
</dbReference>
<keyword evidence="3" id="KW-0804">Transcription</keyword>
<dbReference type="AlphaFoldDB" id="A0A1B0EW02"/>
<proteinExistence type="predicted"/>
<dbReference type="Pfam" id="PF23171">
    <property type="entry name" value="bHLH_HIF1A"/>
    <property type="match status" value="1"/>
</dbReference>
<organism evidence="5 6">
    <name type="scientific">Phlebotomus papatasi</name>
    <name type="common">Sandfly</name>
    <dbReference type="NCBI Taxonomy" id="29031"/>
    <lineage>
        <taxon>Eukaryota</taxon>
        <taxon>Metazoa</taxon>
        <taxon>Ecdysozoa</taxon>
        <taxon>Arthropoda</taxon>
        <taxon>Hexapoda</taxon>
        <taxon>Insecta</taxon>
        <taxon>Pterygota</taxon>
        <taxon>Neoptera</taxon>
        <taxon>Endopterygota</taxon>
        <taxon>Diptera</taxon>
        <taxon>Nematocera</taxon>
        <taxon>Psychodoidea</taxon>
        <taxon>Psychodidae</taxon>
        <taxon>Phlebotomus</taxon>
        <taxon>Phlebotomus</taxon>
    </lineage>
</organism>
<dbReference type="GO" id="GO:0005634">
    <property type="term" value="C:nucleus"/>
    <property type="evidence" value="ECO:0007669"/>
    <property type="project" value="UniProtKB-SubCell"/>
</dbReference>
<dbReference type="EnsemblMetazoa" id="PPAI002345-RA">
    <property type="protein sequence ID" value="PPAI002345-PA"/>
    <property type="gene ID" value="PPAI002345"/>
</dbReference>
<keyword evidence="4" id="KW-0539">Nucleus</keyword>
<evidence type="ECO:0000256" key="4">
    <source>
        <dbReference type="ARBA" id="ARBA00023242"/>
    </source>
</evidence>
<dbReference type="SUPFAM" id="SSF47459">
    <property type="entry name" value="HLH, helix-loop-helix DNA-binding domain"/>
    <property type="match status" value="1"/>
</dbReference>
<dbReference type="Proteomes" id="UP000092462">
    <property type="component" value="Unassembled WGS sequence"/>
</dbReference>
<evidence type="ECO:0000256" key="3">
    <source>
        <dbReference type="ARBA" id="ARBA00023163"/>
    </source>
</evidence>
<reference evidence="5" key="1">
    <citation type="submission" date="2022-08" db="UniProtKB">
        <authorList>
            <consortium name="EnsemblMetazoa"/>
        </authorList>
    </citation>
    <scope>IDENTIFICATION</scope>
    <source>
        <strain evidence="5">Israel</strain>
    </source>
</reference>